<accession>A0A316EF89</accession>
<gene>
    <name evidence="2" type="ORF">BC793_14218</name>
</gene>
<evidence type="ECO:0000313" key="2">
    <source>
        <dbReference type="EMBL" id="PWK29905.1"/>
    </source>
</evidence>
<dbReference type="AlphaFoldDB" id="A0A316EF89"/>
<proteinExistence type="predicted"/>
<reference evidence="2 3" key="1">
    <citation type="submission" date="2018-05" db="EMBL/GenBank/DDBJ databases">
        <title>Genomic Encyclopedia of Archaeal and Bacterial Type Strains, Phase II (KMG-II): from individual species to whole genera.</title>
        <authorList>
            <person name="Goeker M."/>
        </authorList>
    </citation>
    <scope>NUCLEOTIDE SEQUENCE [LARGE SCALE GENOMIC DNA]</scope>
    <source>
        <strain evidence="2 3">DSM 45184</strain>
    </source>
</reference>
<keyword evidence="1" id="KW-0812">Transmembrane</keyword>
<keyword evidence="3" id="KW-1185">Reference proteome</keyword>
<evidence type="ECO:0000256" key="1">
    <source>
        <dbReference type="SAM" id="Phobius"/>
    </source>
</evidence>
<feature type="transmembrane region" description="Helical" evidence="1">
    <location>
        <begin position="84"/>
        <end position="103"/>
    </location>
</feature>
<organism evidence="2 3">
    <name type="scientific">Actinoplanes xinjiangensis</name>
    <dbReference type="NCBI Taxonomy" id="512350"/>
    <lineage>
        <taxon>Bacteria</taxon>
        <taxon>Bacillati</taxon>
        <taxon>Actinomycetota</taxon>
        <taxon>Actinomycetes</taxon>
        <taxon>Micromonosporales</taxon>
        <taxon>Micromonosporaceae</taxon>
        <taxon>Actinoplanes</taxon>
    </lineage>
</organism>
<dbReference type="RefSeq" id="WP_146246751.1">
    <property type="nucleotide sequence ID" value="NZ_BONA01000105.1"/>
</dbReference>
<keyword evidence="1" id="KW-0472">Membrane</keyword>
<name>A0A316EF89_9ACTN</name>
<protein>
    <submittedName>
        <fullName evidence="2">Uncharacterized protein</fullName>
    </submittedName>
</protein>
<dbReference type="OrthoDB" id="4557591at2"/>
<sequence length="116" mass="12146">MRLLLVGRVTAAVLSLTTFVFLFLHDSWRADNLFLVPDLILCAVLLVGALLPARSALVVLPVGLAYTTGVLTASAFSYVARGEVGVPSMVGAITSAVVAMLLARRSEPGAPRPQIA</sequence>
<keyword evidence="1" id="KW-1133">Transmembrane helix</keyword>
<evidence type="ECO:0000313" key="3">
    <source>
        <dbReference type="Proteomes" id="UP000245697"/>
    </source>
</evidence>
<dbReference type="EMBL" id="QGGR01000042">
    <property type="protein sequence ID" value="PWK29905.1"/>
    <property type="molecule type" value="Genomic_DNA"/>
</dbReference>
<feature type="transmembrane region" description="Helical" evidence="1">
    <location>
        <begin position="58"/>
        <end position="78"/>
    </location>
</feature>
<feature type="transmembrane region" description="Helical" evidence="1">
    <location>
        <begin position="32"/>
        <end position="51"/>
    </location>
</feature>
<comment type="caution">
    <text evidence="2">The sequence shown here is derived from an EMBL/GenBank/DDBJ whole genome shotgun (WGS) entry which is preliminary data.</text>
</comment>
<dbReference type="Proteomes" id="UP000245697">
    <property type="component" value="Unassembled WGS sequence"/>
</dbReference>